<feature type="transmembrane region" description="Helical" evidence="10">
    <location>
        <begin position="227"/>
        <end position="249"/>
    </location>
</feature>
<feature type="repeat" description="Solcar" evidence="8">
    <location>
        <begin position="3"/>
        <end position="100"/>
    </location>
</feature>
<dbReference type="Gene3D" id="1.50.40.10">
    <property type="entry name" value="Mitochondrial carrier domain"/>
    <property type="match status" value="1"/>
</dbReference>
<evidence type="ECO:0000256" key="10">
    <source>
        <dbReference type="SAM" id="Phobius"/>
    </source>
</evidence>
<keyword evidence="3 9" id="KW-0813">Transport</keyword>
<comment type="subcellular location">
    <subcellularLocation>
        <location evidence="1">Membrane</location>
        <topology evidence="1">Multi-pass membrane protein</topology>
    </subcellularLocation>
</comment>
<evidence type="ECO:0000256" key="8">
    <source>
        <dbReference type="PROSITE-ProRule" id="PRU00282"/>
    </source>
</evidence>
<dbReference type="EMBL" id="JALJOS010000001">
    <property type="protein sequence ID" value="KAK9844400.1"/>
    <property type="molecule type" value="Genomic_DNA"/>
</dbReference>
<evidence type="ECO:0000256" key="4">
    <source>
        <dbReference type="ARBA" id="ARBA00022692"/>
    </source>
</evidence>
<dbReference type="GO" id="GO:0055085">
    <property type="term" value="P:transmembrane transport"/>
    <property type="evidence" value="ECO:0007669"/>
    <property type="project" value="InterPro"/>
</dbReference>
<dbReference type="InterPro" id="IPR044712">
    <property type="entry name" value="SLC25A32-like"/>
</dbReference>
<proteinExistence type="inferred from homology"/>
<dbReference type="InterPro" id="IPR023395">
    <property type="entry name" value="MCP_dom_sf"/>
</dbReference>
<dbReference type="PANTHER" id="PTHR45683">
    <property type="entry name" value="MITOCHONDRIAL NICOTINAMIDE ADENINE DINUCLEOTIDE TRANSPORTER 1-RELATED-RELATED"/>
    <property type="match status" value="1"/>
</dbReference>
<evidence type="ECO:0000256" key="5">
    <source>
        <dbReference type="ARBA" id="ARBA00022737"/>
    </source>
</evidence>
<dbReference type="GO" id="GO:0006862">
    <property type="term" value="P:nucleotide transport"/>
    <property type="evidence" value="ECO:0007669"/>
    <property type="project" value="InterPro"/>
</dbReference>
<feature type="transmembrane region" description="Helical" evidence="10">
    <location>
        <begin position="75"/>
        <end position="93"/>
    </location>
</feature>
<keyword evidence="12" id="KW-1185">Reference proteome</keyword>
<dbReference type="PROSITE" id="PS50920">
    <property type="entry name" value="SOLCAR"/>
    <property type="match status" value="3"/>
</dbReference>
<feature type="transmembrane region" description="Helical" evidence="10">
    <location>
        <begin position="124"/>
        <end position="145"/>
    </location>
</feature>
<dbReference type="Proteomes" id="UP001438707">
    <property type="component" value="Unassembled WGS sequence"/>
</dbReference>
<keyword evidence="7 8" id="KW-0472">Membrane</keyword>
<dbReference type="AlphaFoldDB" id="A0AAW1SF00"/>
<keyword evidence="5" id="KW-0677">Repeat</keyword>
<evidence type="ECO:0000256" key="1">
    <source>
        <dbReference type="ARBA" id="ARBA00004141"/>
    </source>
</evidence>
<protein>
    <submittedName>
        <fullName evidence="11">Uncharacterized protein</fullName>
    </submittedName>
</protein>
<evidence type="ECO:0000256" key="2">
    <source>
        <dbReference type="ARBA" id="ARBA00006375"/>
    </source>
</evidence>
<gene>
    <name evidence="11" type="ORF">WJX74_002013</name>
</gene>
<dbReference type="InterPro" id="IPR018108">
    <property type="entry name" value="MCP_transmembrane"/>
</dbReference>
<accession>A0AAW1SF00</accession>
<evidence type="ECO:0000256" key="3">
    <source>
        <dbReference type="ARBA" id="ARBA00022448"/>
    </source>
</evidence>
<evidence type="ECO:0000313" key="12">
    <source>
        <dbReference type="Proteomes" id="UP001438707"/>
    </source>
</evidence>
<evidence type="ECO:0000256" key="7">
    <source>
        <dbReference type="ARBA" id="ARBA00023136"/>
    </source>
</evidence>
<feature type="repeat" description="Solcar" evidence="8">
    <location>
        <begin position="118"/>
        <end position="210"/>
    </location>
</feature>
<name>A0AAW1SF00_9CHLO</name>
<sequence>MVSDAAVEGLSGAAGGILALVATYPLMTISTVQATRSKQAKQGLPITDPKFRKSSTLSDLSEVVREHGWTGLYRGLQASLLGTAVSQGIYFYFYSQLRQLAVAQQQQTLAAQANSQDIGLASSLAVAFLAGCGNVLLTNPIWVVATRMQAMQKKAEEGQTSKPAQGPISVARDIWSESGILGFWRGCLPSLIMVSNPTVNYMFYEWLLARLASWEIKRSGKARKPSAVQVFAVSALAKLGATVCTYPLLLVKARLQSAGKHSQLDRQYTGTADAIHRIWKTEGFLGFYSGMRAKIVQSILAAALLMAIKEELTASMRKALQAPVLIKIPAR</sequence>
<dbReference type="GO" id="GO:0016020">
    <property type="term" value="C:membrane"/>
    <property type="evidence" value="ECO:0007669"/>
    <property type="project" value="UniProtKB-SubCell"/>
</dbReference>
<dbReference type="SUPFAM" id="SSF103506">
    <property type="entry name" value="Mitochondrial carrier"/>
    <property type="match status" value="1"/>
</dbReference>
<comment type="caution">
    <text evidence="11">The sequence shown here is derived from an EMBL/GenBank/DDBJ whole genome shotgun (WGS) entry which is preliminary data.</text>
</comment>
<organism evidence="11 12">
    <name type="scientific">Apatococcus lobatus</name>
    <dbReference type="NCBI Taxonomy" id="904363"/>
    <lineage>
        <taxon>Eukaryota</taxon>
        <taxon>Viridiplantae</taxon>
        <taxon>Chlorophyta</taxon>
        <taxon>core chlorophytes</taxon>
        <taxon>Trebouxiophyceae</taxon>
        <taxon>Chlorellales</taxon>
        <taxon>Chlorellaceae</taxon>
        <taxon>Apatococcus</taxon>
    </lineage>
</organism>
<feature type="transmembrane region" description="Helical" evidence="10">
    <location>
        <begin position="12"/>
        <end position="32"/>
    </location>
</feature>
<evidence type="ECO:0000313" key="11">
    <source>
        <dbReference type="EMBL" id="KAK9844400.1"/>
    </source>
</evidence>
<feature type="repeat" description="Solcar" evidence="8">
    <location>
        <begin position="225"/>
        <end position="315"/>
    </location>
</feature>
<keyword evidence="4 8" id="KW-0812">Transmembrane</keyword>
<evidence type="ECO:0000256" key="6">
    <source>
        <dbReference type="ARBA" id="ARBA00022989"/>
    </source>
</evidence>
<keyword evidence="6 10" id="KW-1133">Transmembrane helix</keyword>
<dbReference type="Pfam" id="PF00153">
    <property type="entry name" value="Mito_carr"/>
    <property type="match status" value="3"/>
</dbReference>
<comment type="similarity">
    <text evidence="2 9">Belongs to the mitochondrial carrier (TC 2.A.29) family.</text>
</comment>
<evidence type="ECO:0000256" key="9">
    <source>
        <dbReference type="RuleBase" id="RU000488"/>
    </source>
</evidence>
<reference evidence="11 12" key="1">
    <citation type="journal article" date="2024" name="Nat. Commun.">
        <title>Phylogenomics reveals the evolutionary origins of lichenization in chlorophyte algae.</title>
        <authorList>
            <person name="Puginier C."/>
            <person name="Libourel C."/>
            <person name="Otte J."/>
            <person name="Skaloud P."/>
            <person name="Haon M."/>
            <person name="Grisel S."/>
            <person name="Petersen M."/>
            <person name="Berrin J.G."/>
            <person name="Delaux P.M."/>
            <person name="Dal Grande F."/>
            <person name="Keller J."/>
        </authorList>
    </citation>
    <scope>NUCLEOTIDE SEQUENCE [LARGE SCALE GENOMIC DNA]</scope>
    <source>
        <strain evidence="11 12">SAG 2145</strain>
    </source>
</reference>